<dbReference type="Pfam" id="PF00392">
    <property type="entry name" value="GntR"/>
    <property type="match status" value="1"/>
</dbReference>
<dbReference type="EMBL" id="BJYU01000046">
    <property type="protein sequence ID" value="GEO15693.1"/>
    <property type="molecule type" value="Genomic_DNA"/>
</dbReference>
<dbReference type="AlphaFoldDB" id="A0A512BUN7"/>
<organism evidence="5 6">
    <name type="scientific">Microvirga aerophila</name>
    <dbReference type="NCBI Taxonomy" id="670291"/>
    <lineage>
        <taxon>Bacteria</taxon>
        <taxon>Pseudomonadati</taxon>
        <taxon>Pseudomonadota</taxon>
        <taxon>Alphaproteobacteria</taxon>
        <taxon>Hyphomicrobiales</taxon>
        <taxon>Methylobacteriaceae</taxon>
        <taxon>Microvirga</taxon>
    </lineage>
</organism>
<dbReference type="Pfam" id="PF07729">
    <property type="entry name" value="FCD"/>
    <property type="match status" value="1"/>
</dbReference>
<dbReference type="PROSITE" id="PS50949">
    <property type="entry name" value="HTH_GNTR"/>
    <property type="match status" value="1"/>
</dbReference>
<dbReference type="RefSeq" id="WP_114187823.1">
    <property type="nucleotide sequence ID" value="NZ_BJYU01000046.1"/>
</dbReference>
<name>A0A512BUN7_9HYPH</name>
<evidence type="ECO:0000256" key="3">
    <source>
        <dbReference type="ARBA" id="ARBA00023163"/>
    </source>
</evidence>
<dbReference type="OrthoDB" id="9028214at2"/>
<gene>
    <name evidence="5" type="ORF">MAE02_33890</name>
</gene>
<dbReference type="Gene3D" id="1.10.10.10">
    <property type="entry name" value="Winged helix-like DNA-binding domain superfamily/Winged helix DNA-binding domain"/>
    <property type="match status" value="1"/>
</dbReference>
<dbReference type="Gene3D" id="1.20.120.530">
    <property type="entry name" value="GntR ligand-binding domain-like"/>
    <property type="match status" value="1"/>
</dbReference>
<dbReference type="InterPro" id="IPR000524">
    <property type="entry name" value="Tscrpt_reg_HTH_GntR"/>
</dbReference>
<dbReference type="SUPFAM" id="SSF48008">
    <property type="entry name" value="GntR ligand-binding domain-like"/>
    <property type="match status" value="1"/>
</dbReference>
<proteinExistence type="predicted"/>
<dbReference type="PANTHER" id="PTHR43537">
    <property type="entry name" value="TRANSCRIPTIONAL REGULATOR, GNTR FAMILY"/>
    <property type="match status" value="1"/>
</dbReference>
<evidence type="ECO:0000256" key="1">
    <source>
        <dbReference type="ARBA" id="ARBA00023015"/>
    </source>
</evidence>
<accession>A0A512BUN7</accession>
<dbReference type="InterPro" id="IPR036390">
    <property type="entry name" value="WH_DNA-bd_sf"/>
</dbReference>
<evidence type="ECO:0000259" key="4">
    <source>
        <dbReference type="PROSITE" id="PS50949"/>
    </source>
</evidence>
<dbReference type="GO" id="GO:0003677">
    <property type="term" value="F:DNA binding"/>
    <property type="evidence" value="ECO:0007669"/>
    <property type="project" value="UniProtKB-KW"/>
</dbReference>
<dbReference type="CDD" id="cd07377">
    <property type="entry name" value="WHTH_GntR"/>
    <property type="match status" value="1"/>
</dbReference>
<dbReference type="GO" id="GO:0003700">
    <property type="term" value="F:DNA-binding transcription factor activity"/>
    <property type="evidence" value="ECO:0007669"/>
    <property type="project" value="InterPro"/>
</dbReference>
<evidence type="ECO:0000313" key="5">
    <source>
        <dbReference type="EMBL" id="GEO15693.1"/>
    </source>
</evidence>
<dbReference type="SMART" id="SM00345">
    <property type="entry name" value="HTH_GNTR"/>
    <property type="match status" value="1"/>
</dbReference>
<dbReference type="InterPro" id="IPR011711">
    <property type="entry name" value="GntR_C"/>
</dbReference>
<comment type="caution">
    <text evidence="5">The sequence shown here is derived from an EMBL/GenBank/DDBJ whole genome shotgun (WGS) entry which is preliminary data.</text>
</comment>
<dbReference type="PANTHER" id="PTHR43537:SF44">
    <property type="entry name" value="GNTR FAMILY REGULATORY PROTEIN"/>
    <property type="match status" value="1"/>
</dbReference>
<feature type="domain" description="HTH gntR-type" evidence="4">
    <location>
        <begin position="14"/>
        <end position="82"/>
    </location>
</feature>
<evidence type="ECO:0000313" key="6">
    <source>
        <dbReference type="Proteomes" id="UP000321085"/>
    </source>
</evidence>
<dbReference type="SUPFAM" id="SSF46785">
    <property type="entry name" value="Winged helix' DNA-binding domain"/>
    <property type="match status" value="1"/>
</dbReference>
<keyword evidence="3" id="KW-0804">Transcription</keyword>
<sequence>MALGRDFKMPPKARSAHDLVATGIGQSIMQGQFPIGSTLPGDAELMEFFGVSRTALREALKTLAAKGLIESKTKVGTRVLGRESWNMFDADILEWHLQLGVDAQFLGWLFEIRQSLEPLACATAAIRRTPEQLRNMHEALLAMYRCEKSRQGFTKADLAFHQAILEASGNPFLQSIGSVIGAALGTSFTISSPVSSDDQFKRVMEQHQAVFDAIEQRNSPAASDAMSALILRAAERVKIKHAGSSIAMIHVHEFSET</sequence>
<keyword evidence="1" id="KW-0805">Transcription regulation</keyword>
<dbReference type="PRINTS" id="PR00035">
    <property type="entry name" value="HTHGNTR"/>
</dbReference>
<evidence type="ECO:0000256" key="2">
    <source>
        <dbReference type="ARBA" id="ARBA00023125"/>
    </source>
</evidence>
<reference evidence="5 6" key="1">
    <citation type="submission" date="2019-07" db="EMBL/GenBank/DDBJ databases">
        <title>Whole genome shotgun sequence of Microvirga aerophila NBRC 106136.</title>
        <authorList>
            <person name="Hosoyama A."/>
            <person name="Uohara A."/>
            <person name="Ohji S."/>
            <person name="Ichikawa N."/>
        </authorList>
    </citation>
    <scope>NUCLEOTIDE SEQUENCE [LARGE SCALE GENOMIC DNA]</scope>
    <source>
        <strain evidence="5 6">NBRC 106136</strain>
    </source>
</reference>
<protein>
    <submittedName>
        <fullName evidence="5">GntR family transcriptional regulator</fullName>
    </submittedName>
</protein>
<keyword evidence="2" id="KW-0238">DNA-binding</keyword>
<keyword evidence="6" id="KW-1185">Reference proteome</keyword>
<dbReference type="Proteomes" id="UP000321085">
    <property type="component" value="Unassembled WGS sequence"/>
</dbReference>
<dbReference type="InterPro" id="IPR036388">
    <property type="entry name" value="WH-like_DNA-bd_sf"/>
</dbReference>
<dbReference type="SMART" id="SM00895">
    <property type="entry name" value="FCD"/>
    <property type="match status" value="1"/>
</dbReference>
<dbReference type="InterPro" id="IPR008920">
    <property type="entry name" value="TF_FadR/GntR_C"/>
</dbReference>